<dbReference type="AlphaFoldDB" id="A0AAV2RTM7"/>
<dbReference type="InterPro" id="IPR044822">
    <property type="entry name" value="Myb_DNA-bind_4"/>
</dbReference>
<dbReference type="PANTHER" id="PTHR47595">
    <property type="entry name" value="HEAT SHOCK 70 KDA PROTEIN 14"/>
    <property type="match status" value="1"/>
</dbReference>
<reference evidence="3 4" key="1">
    <citation type="submission" date="2024-05" db="EMBL/GenBank/DDBJ databases">
        <authorList>
            <person name="Wallberg A."/>
        </authorList>
    </citation>
    <scope>NUCLEOTIDE SEQUENCE [LARGE SCALE GENOMIC DNA]</scope>
</reference>
<dbReference type="Gene3D" id="1.10.10.60">
    <property type="entry name" value="Homeodomain-like"/>
    <property type="match status" value="2"/>
</dbReference>
<sequence length="249" mass="29129">RSSEDSGGGSRVHWGNSEVSALIAQVSSHWEDLQGGNRLKKSIWKSIAANICKEGFVVNQLDCDRKWRNLKIRYMTILAKQQHSGDNRLNTRIEYFNDIDSFLRDDPETQQIIQSKVSAHRYHQHQYSETHQNQKGNRIAPASGNDNNSEDTFQWADAAINQLLDLLVEFRDWFRDDTSDERSMWQTVNDQMQVEGHETDPDQCKRKWHSLIQQYDYHRIMMMTKWQMTQMVASSMTIAHLSRRTLGII</sequence>
<feature type="region of interest" description="Disordered" evidence="1">
    <location>
        <begin position="127"/>
        <end position="151"/>
    </location>
</feature>
<evidence type="ECO:0000313" key="4">
    <source>
        <dbReference type="Proteomes" id="UP001497623"/>
    </source>
</evidence>
<dbReference type="Pfam" id="PF13837">
    <property type="entry name" value="Myb_DNA-bind_4"/>
    <property type="match status" value="2"/>
</dbReference>
<proteinExistence type="predicted"/>
<keyword evidence="4" id="KW-1185">Reference proteome</keyword>
<name>A0AAV2RTM7_MEGNR</name>
<feature type="non-terminal residue" evidence="3">
    <location>
        <position position="249"/>
    </location>
</feature>
<comment type="caution">
    <text evidence="3">The sequence shown here is derived from an EMBL/GenBank/DDBJ whole genome shotgun (WGS) entry which is preliminary data.</text>
</comment>
<dbReference type="Proteomes" id="UP001497623">
    <property type="component" value="Unassembled WGS sequence"/>
</dbReference>
<organism evidence="3 4">
    <name type="scientific">Meganyctiphanes norvegica</name>
    <name type="common">Northern krill</name>
    <name type="synonym">Thysanopoda norvegica</name>
    <dbReference type="NCBI Taxonomy" id="48144"/>
    <lineage>
        <taxon>Eukaryota</taxon>
        <taxon>Metazoa</taxon>
        <taxon>Ecdysozoa</taxon>
        <taxon>Arthropoda</taxon>
        <taxon>Crustacea</taxon>
        <taxon>Multicrustacea</taxon>
        <taxon>Malacostraca</taxon>
        <taxon>Eumalacostraca</taxon>
        <taxon>Eucarida</taxon>
        <taxon>Euphausiacea</taxon>
        <taxon>Euphausiidae</taxon>
        <taxon>Meganyctiphanes</taxon>
    </lineage>
</organism>
<feature type="compositionally biased region" description="Polar residues" evidence="1">
    <location>
        <begin position="127"/>
        <end position="136"/>
    </location>
</feature>
<evidence type="ECO:0000259" key="2">
    <source>
        <dbReference type="Pfam" id="PF13837"/>
    </source>
</evidence>
<evidence type="ECO:0000256" key="1">
    <source>
        <dbReference type="SAM" id="MobiDB-lite"/>
    </source>
</evidence>
<dbReference type="EMBL" id="CAXKWB010033563">
    <property type="protein sequence ID" value="CAL4143209.1"/>
    <property type="molecule type" value="Genomic_DNA"/>
</dbReference>
<feature type="domain" description="Myb/SANT-like DNA-binding" evidence="2">
    <location>
        <begin position="154"/>
        <end position="219"/>
    </location>
</feature>
<protein>
    <recommendedName>
        <fullName evidence="2">Myb/SANT-like DNA-binding domain-containing protein</fullName>
    </recommendedName>
</protein>
<dbReference type="PANTHER" id="PTHR47595:SF1">
    <property type="entry name" value="MYB_SANT-LIKE DNA-BINDING DOMAIN-CONTAINING PROTEIN"/>
    <property type="match status" value="1"/>
</dbReference>
<gene>
    <name evidence="3" type="ORF">MNOR_LOCUS29255</name>
</gene>
<accession>A0AAV2RTM7</accession>
<feature type="domain" description="Myb/SANT-like DNA-binding" evidence="2">
    <location>
        <begin position="11"/>
        <end position="101"/>
    </location>
</feature>
<evidence type="ECO:0000313" key="3">
    <source>
        <dbReference type="EMBL" id="CAL4143209.1"/>
    </source>
</evidence>
<feature type="non-terminal residue" evidence="3">
    <location>
        <position position="1"/>
    </location>
</feature>